<proteinExistence type="predicted"/>
<evidence type="ECO:0000313" key="1">
    <source>
        <dbReference type="EMBL" id="KAI8560170.1"/>
    </source>
</evidence>
<evidence type="ECO:0000313" key="2">
    <source>
        <dbReference type="Proteomes" id="UP001062846"/>
    </source>
</evidence>
<accession>A0ACC0P3U4</accession>
<gene>
    <name evidence="1" type="ORF">RHMOL_Rhmol04G0235200</name>
</gene>
<keyword evidence="2" id="KW-1185">Reference proteome</keyword>
<sequence>MGYVPLTKGAKKRKGTGKPRTLQGNKDNYFVRERGGTAYMGQVEPFWDPKTRTWLPSFEVFVADTWSDSEDEELAREEFKKQLVHIKGKINWLKTFD</sequence>
<dbReference type="Proteomes" id="UP001062846">
    <property type="component" value="Chromosome 4"/>
</dbReference>
<comment type="caution">
    <text evidence="1">The sequence shown here is derived from an EMBL/GenBank/DDBJ whole genome shotgun (WGS) entry which is preliminary data.</text>
</comment>
<organism evidence="1 2">
    <name type="scientific">Rhododendron molle</name>
    <name type="common">Chinese azalea</name>
    <name type="synonym">Azalea mollis</name>
    <dbReference type="NCBI Taxonomy" id="49168"/>
    <lineage>
        <taxon>Eukaryota</taxon>
        <taxon>Viridiplantae</taxon>
        <taxon>Streptophyta</taxon>
        <taxon>Embryophyta</taxon>
        <taxon>Tracheophyta</taxon>
        <taxon>Spermatophyta</taxon>
        <taxon>Magnoliopsida</taxon>
        <taxon>eudicotyledons</taxon>
        <taxon>Gunneridae</taxon>
        <taxon>Pentapetalae</taxon>
        <taxon>asterids</taxon>
        <taxon>Ericales</taxon>
        <taxon>Ericaceae</taxon>
        <taxon>Ericoideae</taxon>
        <taxon>Rhodoreae</taxon>
        <taxon>Rhododendron</taxon>
    </lineage>
</organism>
<protein>
    <submittedName>
        <fullName evidence="1">Uncharacterized protein</fullName>
    </submittedName>
</protein>
<dbReference type="EMBL" id="CM046391">
    <property type="protein sequence ID" value="KAI8560170.1"/>
    <property type="molecule type" value="Genomic_DNA"/>
</dbReference>
<reference evidence="1" key="1">
    <citation type="submission" date="2022-02" db="EMBL/GenBank/DDBJ databases">
        <title>Plant Genome Project.</title>
        <authorList>
            <person name="Zhang R.-G."/>
        </authorList>
    </citation>
    <scope>NUCLEOTIDE SEQUENCE</scope>
    <source>
        <strain evidence="1">AT1</strain>
    </source>
</reference>
<name>A0ACC0P3U4_RHOML</name>